<sequence>MQPRWILDVDDGVAAPFRAREKRQLWGSKAKPEIEYRRADREDVAANKENKAERLIAINVCRSEQRKNKGRTRTSIAGPSHSERELPLLHLLFSIVHDYDTGPCRGSCERDRMSHTEASEALPALA</sequence>
<dbReference type="Proteomes" id="UP000078540">
    <property type="component" value="Unassembled WGS sequence"/>
</dbReference>
<proteinExistence type="predicted"/>
<dbReference type="EMBL" id="KQ976394">
    <property type="protein sequence ID" value="KYM93314.1"/>
    <property type="molecule type" value="Genomic_DNA"/>
</dbReference>
<name>A0A195BXE0_9HYME</name>
<organism evidence="2 3">
    <name type="scientific">Atta colombica</name>
    <dbReference type="NCBI Taxonomy" id="520822"/>
    <lineage>
        <taxon>Eukaryota</taxon>
        <taxon>Metazoa</taxon>
        <taxon>Ecdysozoa</taxon>
        <taxon>Arthropoda</taxon>
        <taxon>Hexapoda</taxon>
        <taxon>Insecta</taxon>
        <taxon>Pterygota</taxon>
        <taxon>Neoptera</taxon>
        <taxon>Endopterygota</taxon>
        <taxon>Hymenoptera</taxon>
        <taxon>Apocrita</taxon>
        <taxon>Aculeata</taxon>
        <taxon>Formicoidea</taxon>
        <taxon>Formicidae</taxon>
        <taxon>Myrmicinae</taxon>
        <taxon>Atta</taxon>
    </lineage>
</organism>
<evidence type="ECO:0000256" key="1">
    <source>
        <dbReference type="SAM" id="MobiDB-lite"/>
    </source>
</evidence>
<evidence type="ECO:0000313" key="2">
    <source>
        <dbReference type="EMBL" id="KYM93314.1"/>
    </source>
</evidence>
<reference evidence="2 3" key="1">
    <citation type="submission" date="2015-09" db="EMBL/GenBank/DDBJ databases">
        <title>Atta colombica WGS genome.</title>
        <authorList>
            <person name="Nygaard S."/>
            <person name="Hu H."/>
            <person name="Boomsma J."/>
            <person name="Zhang G."/>
        </authorList>
    </citation>
    <scope>NUCLEOTIDE SEQUENCE [LARGE SCALE GENOMIC DNA]</scope>
    <source>
        <strain evidence="2">Treedump-2</strain>
        <tissue evidence="2">Whole body</tissue>
    </source>
</reference>
<gene>
    <name evidence="2" type="ORF">ALC53_00251</name>
</gene>
<accession>A0A195BXE0</accession>
<dbReference type="AlphaFoldDB" id="A0A195BXE0"/>
<keyword evidence="3" id="KW-1185">Reference proteome</keyword>
<feature type="region of interest" description="Disordered" evidence="1">
    <location>
        <begin position="104"/>
        <end position="126"/>
    </location>
</feature>
<evidence type="ECO:0000313" key="3">
    <source>
        <dbReference type="Proteomes" id="UP000078540"/>
    </source>
</evidence>
<protein>
    <submittedName>
        <fullName evidence="2">Uncharacterized protein</fullName>
    </submittedName>
</protein>
<feature type="compositionally biased region" description="Basic and acidic residues" evidence="1">
    <location>
        <begin position="107"/>
        <end position="118"/>
    </location>
</feature>